<keyword evidence="2" id="KW-1185">Reference proteome</keyword>
<dbReference type="EMBL" id="CP097463">
    <property type="protein sequence ID" value="WAX56442.1"/>
    <property type="molecule type" value="Genomic_DNA"/>
</dbReference>
<dbReference type="Proteomes" id="UP001164693">
    <property type="component" value="Chromosome"/>
</dbReference>
<dbReference type="InterPro" id="IPR019660">
    <property type="entry name" value="Put_sensory_transdc_reg_YbjN"/>
</dbReference>
<dbReference type="Pfam" id="PF10722">
    <property type="entry name" value="YbjN"/>
    <property type="match status" value="1"/>
</dbReference>
<name>A0ABY7JV60_9ACTN</name>
<gene>
    <name evidence="1" type="ORF">M6B22_18160</name>
</gene>
<organism evidence="1 2">
    <name type="scientific">Jatrophihabitans cynanchi</name>
    <dbReference type="NCBI Taxonomy" id="2944128"/>
    <lineage>
        <taxon>Bacteria</taxon>
        <taxon>Bacillati</taxon>
        <taxon>Actinomycetota</taxon>
        <taxon>Actinomycetes</taxon>
        <taxon>Jatrophihabitantales</taxon>
        <taxon>Jatrophihabitantaceae</taxon>
        <taxon>Jatrophihabitans</taxon>
    </lineage>
</organism>
<protein>
    <submittedName>
        <fullName evidence="1">YbjN domain-containing protein</fullName>
    </submittedName>
</protein>
<accession>A0ABY7JV60</accession>
<evidence type="ECO:0000313" key="1">
    <source>
        <dbReference type="EMBL" id="WAX56442.1"/>
    </source>
</evidence>
<proteinExistence type="predicted"/>
<dbReference type="CDD" id="cd17511">
    <property type="entry name" value="YbjN_AmyR-like"/>
    <property type="match status" value="1"/>
</dbReference>
<reference evidence="1" key="1">
    <citation type="submission" date="2022-05" db="EMBL/GenBank/DDBJ databases">
        <title>Jatrophihabitans sp. SB3-54 whole genome sequence.</title>
        <authorList>
            <person name="Suh M.K."/>
            <person name="Eom M.K."/>
            <person name="Kim J.S."/>
            <person name="Kim H.S."/>
            <person name="Do H.E."/>
            <person name="Shin Y.K."/>
            <person name="Lee J.-S."/>
        </authorList>
    </citation>
    <scope>NUCLEOTIDE SEQUENCE</scope>
    <source>
        <strain evidence="1">SB3-54</strain>
    </source>
</reference>
<sequence length="159" mass="18534">MIWRRPRPDVRDLLSSRRREPDGGTAVLPSIALVEQLLDEFGLKHSIDDDGDLVVRWERCSVYFFLYGERHEVLQARMYMNRRFTVEARAGLALILDEWNRTKLFPKAYTVLPDDGMVGVCAEHCYDFESGVTRGQLKYTVGMWIDTLLRFADWADEQT</sequence>
<evidence type="ECO:0000313" key="2">
    <source>
        <dbReference type="Proteomes" id="UP001164693"/>
    </source>
</evidence>
<dbReference type="RefSeq" id="WP_269442975.1">
    <property type="nucleotide sequence ID" value="NZ_CP097463.1"/>
</dbReference>